<comment type="function">
    <text evidence="1">Part of the ABC transporter FtsEX involved in cellular division.</text>
</comment>
<dbReference type="InterPro" id="IPR047929">
    <property type="entry name" value="FtsX_actino"/>
</dbReference>
<feature type="domain" description="ABC3 transporter permease C-terminal" evidence="14">
    <location>
        <begin position="171"/>
        <end position="288"/>
    </location>
</feature>
<proteinExistence type="inferred from homology"/>
<dbReference type="Gene3D" id="3.30.70.3040">
    <property type="match status" value="1"/>
</dbReference>
<comment type="subunit">
    <text evidence="4">Forms a membrane-associated complex with FtsE.</text>
</comment>
<evidence type="ECO:0000259" key="15">
    <source>
        <dbReference type="Pfam" id="PF18075"/>
    </source>
</evidence>
<comment type="subcellular location">
    <subcellularLocation>
        <location evidence="2">Cell membrane</location>
        <topology evidence="2">Multi-pass membrane protein</topology>
    </subcellularLocation>
</comment>
<gene>
    <name evidence="16" type="ORF">SAMN05216270_11733</name>
</gene>
<evidence type="ECO:0000256" key="7">
    <source>
        <dbReference type="ARBA" id="ARBA00022618"/>
    </source>
</evidence>
<dbReference type="PANTHER" id="PTHR47755">
    <property type="entry name" value="CELL DIVISION PROTEIN FTSX"/>
    <property type="match status" value="1"/>
</dbReference>
<feature type="transmembrane region" description="Helical" evidence="13">
    <location>
        <begin position="21"/>
        <end position="42"/>
    </location>
</feature>
<dbReference type="STRING" id="58114.SAMN05216270_11733"/>
<evidence type="ECO:0000313" key="16">
    <source>
        <dbReference type="EMBL" id="SDE27927.1"/>
    </source>
</evidence>
<evidence type="ECO:0000256" key="6">
    <source>
        <dbReference type="ARBA" id="ARBA00022475"/>
    </source>
</evidence>
<dbReference type="InterPro" id="IPR003838">
    <property type="entry name" value="ABC3_permease_C"/>
</dbReference>
<feature type="transmembrane region" description="Helical" evidence="13">
    <location>
        <begin position="262"/>
        <end position="285"/>
    </location>
</feature>
<evidence type="ECO:0000256" key="1">
    <source>
        <dbReference type="ARBA" id="ARBA00003552"/>
    </source>
</evidence>
<protein>
    <recommendedName>
        <fullName evidence="5 12">Cell division protein FtsX</fullName>
    </recommendedName>
</protein>
<keyword evidence="10 12" id="KW-0472">Membrane</keyword>
<evidence type="ECO:0000313" key="17">
    <source>
        <dbReference type="Proteomes" id="UP000198949"/>
    </source>
</evidence>
<evidence type="ECO:0000256" key="2">
    <source>
        <dbReference type="ARBA" id="ARBA00004651"/>
    </source>
</evidence>
<comment type="similarity">
    <text evidence="3 12">Belongs to the ABC-4 integral membrane protein family. FtsX subfamily.</text>
</comment>
<dbReference type="PIRSF" id="PIRSF003097">
    <property type="entry name" value="FtsX"/>
    <property type="match status" value="1"/>
</dbReference>
<dbReference type="NCBIfam" id="NF038346">
    <property type="entry name" value="FtsX_actino"/>
    <property type="match status" value="1"/>
</dbReference>
<dbReference type="Proteomes" id="UP000198949">
    <property type="component" value="Unassembled WGS sequence"/>
</dbReference>
<evidence type="ECO:0000259" key="14">
    <source>
        <dbReference type="Pfam" id="PF02687"/>
    </source>
</evidence>
<evidence type="ECO:0000256" key="9">
    <source>
        <dbReference type="ARBA" id="ARBA00022989"/>
    </source>
</evidence>
<reference evidence="17" key="1">
    <citation type="submission" date="2016-10" db="EMBL/GenBank/DDBJ databases">
        <authorList>
            <person name="Varghese N."/>
            <person name="Submissions S."/>
        </authorList>
    </citation>
    <scope>NUCLEOTIDE SEQUENCE [LARGE SCALE GENOMIC DNA]</scope>
    <source>
        <strain evidence="17">CGMCC 4.3516</strain>
    </source>
</reference>
<evidence type="ECO:0000256" key="13">
    <source>
        <dbReference type="SAM" id="Phobius"/>
    </source>
</evidence>
<feature type="domain" description="FtsX extracellular" evidence="15">
    <location>
        <begin position="56"/>
        <end position="148"/>
    </location>
</feature>
<evidence type="ECO:0000256" key="8">
    <source>
        <dbReference type="ARBA" id="ARBA00022692"/>
    </source>
</evidence>
<dbReference type="GO" id="GO:0005886">
    <property type="term" value="C:plasma membrane"/>
    <property type="evidence" value="ECO:0007669"/>
    <property type="project" value="UniProtKB-SubCell"/>
</dbReference>
<dbReference type="Pfam" id="PF18075">
    <property type="entry name" value="FtsX_ECD"/>
    <property type="match status" value="1"/>
</dbReference>
<feature type="transmembrane region" description="Helical" evidence="13">
    <location>
        <begin position="168"/>
        <end position="193"/>
    </location>
</feature>
<keyword evidence="6 12" id="KW-1003">Cell membrane</keyword>
<evidence type="ECO:0000256" key="4">
    <source>
        <dbReference type="ARBA" id="ARBA00011160"/>
    </source>
</evidence>
<keyword evidence="7 12" id="KW-0132">Cell division</keyword>
<sequence length="291" mass="32512">MRAKYVMSEVFLGLWRNISMTVAMIITMAVSLTMLGAGLLLYNQVDVIEEYYQTNLEVVVYLEREVTQEVSDQIGADLKASPYVEQAVYESKEEAYERFKETFEDTPDLVKSVDAEVLPSAWRIKMKDIADAPKLIAEFQEREGVYQVTNQREILQQVFDILGGAQRLTLIVALVQGIAALMLVANTIQVAAYSRRREVAIMKLVGAPNWFVQAPFVLEAVFAGVIGSIFAFATLIAAKYLVIDGQFENLFSLMPPIDMQAILILLPILTGISAVISAITAWITLRFNIKV</sequence>
<evidence type="ECO:0000256" key="5">
    <source>
        <dbReference type="ARBA" id="ARBA00021907"/>
    </source>
</evidence>
<evidence type="ECO:0000256" key="3">
    <source>
        <dbReference type="ARBA" id="ARBA00007379"/>
    </source>
</evidence>
<keyword evidence="8 13" id="KW-0812">Transmembrane</keyword>
<dbReference type="OrthoDB" id="9812531at2"/>
<dbReference type="EMBL" id="FNAD01000017">
    <property type="protein sequence ID" value="SDE27927.1"/>
    <property type="molecule type" value="Genomic_DNA"/>
</dbReference>
<dbReference type="InterPro" id="IPR004513">
    <property type="entry name" value="FtsX"/>
</dbReference>
<evidence type="ECO:0000256" key="10">
    <source>
        <dbReference type="ARBA" id="ARBA00023136"/>
    </source>
</evidence>
<accession>A0A1G7BLY2</accession>
<dbReference type="AlphaFoldDB" id="A0A1G7BLY2"/>
<dbReference type="InterPro" id="IPR040690">
    <property type="entry name" value="FtsX_ECD"/>
</dbReference>
<evidence type="ECO:0000256" key="11">
    <source>
        <dbReference type="ARBA" id="ARBA00023306"/>
    </source>
</evidence>
<dbReference type="RefSeq" id="WP_091039739.1">
    <property type="nucleotide sequence ID" value="NZ_FNAD01000017.1"/>
</dbReference>
<evidence type="ECO:0000256" key="12">
    <source>
        <dbReference type="PIRNR" id="PIRNR003097"/>
    </source>
</evidence>
<name>A0A1G7BLY2_9ACTN</name>
<keyword evidence="9 13" id="KW-1133">Transmembrane helix</keyword>
<keyword evidence="11 12" id="KW-0131">Cell cycle</keyword>
<dbReference type="Pfam" id="PF02687">
    <property type="entry name" value="FtsX"/>
    <property type="match status" value="1"/>
</dbReference>
<dbReference type="GO" id="GO:0051301">
    <property type="term" value="P:cell division"/>
    <property type="evidence" value="ECO:0007669"/>
    <property type="project" value="UniProtKB-KW"/>
</dbReference>
<organism evidence="16 17">
    <name type="scientific">Glycomyces harbinensis</name>
    <dbReference type="NCBI Taxonomy" id="58114"/>
    <lineage>
        <taxon>Bacteria</taxon>
        <taxon>Bacillati</taxon>
        <taxon>Actinomycetota</taxon>
        <taxon>Actinomycetes</taxon>
        <taxon>Glycomycetales</taxon>
        <taxon>Glycomycetaceae</taxon>
        <taxon>Glycomyces</taxon>
    </lineage>
</organism>
<keyword evidence="17" id="KW-1185">Reference proteome</keyword>
<feature type="transmembrane region" description="Helical" evidence="13">
    <location>
        <begin position="214"/>
        <end position="242"/>
    </location>
</feature>
<dbReference type="PANTHER" id="PTHR47755:SF1">
    <property type="entry name" value="CELL DIVISION PROTEIN FTSX"/>
    <property type="match status" value="1"/>
</dbReference>